<proteinExistence type="predicted"/>
<protein>
    <submittedName>
        <fullName evidence="2">Uncharacterized protein</fullName>
    </submittedName>
</protein>
<accession>A0ABY8CIC7</accession>
<reference evidence="2 3" key="1">
    <citation type="submission" date="2022-09" db="EMBL/GenBank/DDBJ databases">
        <title>Xylan utilization by haloarchaea-nanohaloarchaea associations.</title>
        <authorList>
            <person name="Yakimov M."/>
        </authorList>
    </citation>
    <scope>NUCLEOTIDE SEQUENCE [LARGE SCALE GENOMIC DNA]</scope>
    <source>
        <strain evidence="2 3">SVXNc</strain>
    </source>
</reference>
<evidence type="ECO:0000313" key="3">
    <source>
        <dbReference type="Proteomes" id="UP001218034"/>
    </source>
</evidence>
<feature type="region of interest" description="Disordered" evidence="1">
    <location>
        <begin position="39"/>
        <end position="58"/>
    </location>
</feature>
<gene>
    <name evidence="2" type="ORF">SVXNc_0104</name>
</gene>
<dbReference type="EMBL" id="CP104395">
    <property type="protein sequence ID" value="WEL19136.1"/>
    <property type="molecule type" value="Genomic_DNA"/>
</dbReference>
<dbReference type="RefSeq" id="WP_347722008.1">
    <property type="nucleotide sequence ID" value="NZ_CP104395.1"/>
</dbReference>
<sequence length="173" mass="18762">MDNQKILQMVVLLFGLFFAGSFAFGGIANYGNMISTPNSQNSGGSNQQPATLPSTNYQETGFNVSMEDRRNLARMNDVVFVSLLYNTSEQREQLQSLEGLEANFNGRVFIEVVNSSETTRFITLGEGTPRAVLISARQSAAVVSEPTSSNIASAACSSLINWGSTASYCTQYQ</sequence>
<organism evidence="2 3">
    <name type="scientific">Candidatus Nanohalococcus occultus</name>
    <dbReference type="NCBI Taxonomy" id="2978047"/>
    <lineage>
        <taxon>Archaea</taxon>
        <taxon>Candidatus Nanohalarchaeota</taxon>
        <taxon>Candidatus Nanohalarchaeota incertae sedis</taxon>
        <taxon>Candidatus Nanohalococcus</taxon>
    </lineage>
</organism>
<name>A0ABY8CIC7_9ARCH</name>
<dbReference type="Proteomes" id="UP001218034">
    <property type="component" value="Chromosome"/>
</dbReference>
<evidence type="ECO:0000256" key="1">
    <source>
        <dbReference type="SAM" id="MobiDB-lite"/>
    </source>
</evidence>
<evidence type="ECO:0000313" key="2">
    <source>
        <dbReference type="EMBL" id="WEL19136.1"/>
    </source>
</evidence>
<dbReference type="GeneID" id="90589539"/>
<keyword evidence="3" id="KW-1185">Reference proteome</keyword>